<dbReference type="PANTHER" id="PTHR30469:SF12">
    <property type="entry name" value="MULTIDRUG RESISTANCE PROTEIN MDTA"/>
    <property type="match status" value="1"/>
</dbReference>
<comment type="caution">
    <text evidence="3">The sequence shown here is derived from an EMBL/GenBank/DDBJ whole genome shotgun (WGS) entry which is preliminary data.</text>
</comment>
<dbReference type="NCBIfam" id="TIGR01730">
    <property type="entry name" value="RND_mfp"/>
    <property type="match status" value="1"/>
</dbReference>
<dbReference type="EMBL" id="JAAAWP010000002">
    <property type="protein sequence ID" value="NDW20901.1"/>
    <property type="molecule type" value="Genomic_DNA"/>
</dbReference>
<dbReference type="Gene3D" id="2.40.420.20">
    <property type="match status" value="1"/>
</dbReference>
<name>A0A6L9MSN1_9ALTE</name>
<keyword evidence="4" id="KW-1185">Reference proteome</keyword>
<dbReference type="InterPro" id="IPR006143">
    <property type="entry name" value="RND_pump_MFP"/>
</dbReference>
<comment type="similarity">
    <text evidence="1">Belongs to the membrane fusion protein (MFP) (TC 8.A.1) family.</text>
</comment>
<dbReference type="GO" id="GO:1990281">
    <property type="term" value="C:efflux pump complex"/>
    <property type="evidence" value="ECO:0007669"/>
    <property type="project" value="TreeGrafter"/>
</dbReference>
<protein>
    <submittedName>
        <fullName evidence="3">Efflux RND transporter periplasmic adaptor subunit</fullName>
    </submittedName>
</protein>
<keyword evidence="2" id="KW-0175">Coiled coil</keyword>
<evidence type="ECO:0000256" key="1">
    <source>
        <dbReference type="ARBA" id="ARBA00009477"/>
    </source>
</evidence>
<dbReference type="Gene3D" id="1.10.287.470">
    <property type="entry name" value="Helix hairpin bin"/>
    <property type="match status" value="1"/>
</dbReference>
<dbReference type="PANTHER" id="PTHR30469">
    <property type="entry name" value="MULTIDRUG RESISTANCE PROTEIN MDTA"/>
    <property type="match status" value="1"/>
</dbReference>
<dbReference type="Gene3D" id="2.40.50.100">
    <property type="match status" value="1"/>
</dbReference>
<evidence type="ECO:0000256" key="2">
    <source>
        <dbReference type="SAM" id="Coils"/>
    </source>
</evidence>
<dbReference type="Gene3D" id="2.40.30.170">
    <property type="match status" value="1"/>
</dbReference>
<dbReference type="Proteomes" id="UP000478837">
    <property type="component" value="Unassembled WGS sequence"/>
</dbReference>
<evidence type="ECO:0000313" key="3">
    <source>
        <dbReference type="EMBL" id="NDW20901.1"/>
    </source>
</evidence>
<dbReference type="RefSeq" id="WP_163110570.1">
    <property type="nucleotide sequence ID" value="NZ_JAAAWP010000002.1"/>
</dbReference>
<dbReference type="GO" id="GO:0015562">
    <property type="term" value="F:efflux transmembrane transporter activity"/>
    <property type="evidence" value="ECO:0007669"/>
    <property type="project" value="TreeGrafter"/>
</dbReference>
<dbReference type="AlphaFoldDB" id="A0A6L9MSN1"/>
<accession>A0A6L9MSN1</accession>
<dbReference type="SUPFAM" id="SSF111369">
    <property type="entry name" value="HlyD-like secretion proteins"/>
    <property type="match status" value="1"/>
</dbReference>
<feature type="coiled-coil region" evidence="2">
    <location>
        <begin position="155"/>
        <end position="182"/>
    </location>
</feature>
<sequence>MKWTKVVLPAVVLVLGYAGMKGIEASASDKTPAEKIDTRPTVTIDSLTPEDVRVQLSSYGEVMPLETTNLAAQVSGEVQMWNPKLVSGGLVRKGEVLFTVEADTYEAALLSAQANVASAKAQLIQEKAQADVAAREAKTMPNSQVSELYLRKPQVMSAEANLKSAEAQLKIAKRDLENCEVKAPYDALVVSRSISTGDYVTQGSPVAVLNNIESAEITFPVAGFDSRFLEAKTVGSEVTVSDNTISNQNGQGISVKGVIHRDTGIVDNNTRMSYFVARVNDPYSINSNKPVLKFGSYVSVSFEGKVLEDVFRIPQELVTEQKVWTLDEDNTLHSHKVKVVREDSGDFLIQGDFNPQKVVMSLPEYPQNGMAVRVIENTANAVTAKAN</sequence>
<organism evidence="3 4">
    <name type="scientific">Alteromonas hispanica</name>
    <dbReference type="NCBI Taxonomy" id="315421"/>
    <lineage>
        <taxon>Bacteria</taxon>
        <taxon>Pseudomonadati</taxon>
        <taxon>Pseudomonadota</taxon>
        <taxon>Gammaproteobacteria</taxon>
        <taxon>Alteromonadales</taxon>
        <taxon>Alteromonadaceae</taxon>
        <taxon>Alteromonas/Salinimonas group</taxon>
        <taxon>Alteromonas</taxon>
    </lineage>
</organism>
<feature type="coiled-coil region" evidence="2">
    <location>
        <begin position="102"/>
        <end position="129"/>
    </location>
</feature>
<gene>
    <name evidence="3" type="ORF">GTW09_05145</name>
</gene>
<proteinExistence type="inferred from homology"/>
<reference evidence="3 4" key="1">
    <citation type="submission" date="2020-01" db="EMBL/GenBank/DDBJ databases">
        <title>Genomes of bacteria type strains.</title>
        <authorList>
            <person name="Chen J."/>
            <person name="Zhu S."/>
            <person name="Yang J."/>
        </authorList>
    </citation>
    <scope>NUCLEOTIDE SEQUENCE [LARGE SCALE GENOMIC DNA]</scope>
    <source>
        <strain evidence="3 4">LMG 22958</strain>
    </source>
</reference>
<evidence type="ECO:0000313" key="4">
    <source>
        <dbReference type="Proteomes" id="UP000478837"/>
    </source>
</evidence>